<accession>A0ABR0F3J9</accession>
<gene>
    <name evidence="1" type="ORF">PRZ48_001590</name>
</gene>
<name>A0ABR0F3J9_ZASCE</name>
<reference evidence="1 2" key="1">
    <citation type="journal article" date="2023" name="G3 (Bethesda)">
        <title>A chromosome-level genome assembly of Zasmidium syzygii isolated from banana leaves.</title>
        <authorList>
            <person name="van Westerhoven A.C."/>
            <person name="Mehrabi R."/>
            <person name="Talebi R."/>
            <person name="Steentjes M.B.F."/>
            <person name="Corcolon B."/>
            <person name="Chong P.A."/>
            <person name="Kema G.H.J."/>
            <person name="Seidl M.F."/>
        </authorList>
    </citation>
    <scope>NUCLEOTIDE SEQUENCE [LARGE SCALE GENOMIC DNA]</scope>
    <source>
        <strain evidence="1 2">P124</strain>
    </source>
</reference>
<dbReference type="EMBL" id="JAXOVC010000001">
    <property type="protein sequence ID" value="KAK4507855.1"/>
    <property type="molecule type" value="Genomic_DNA"/>
</dbReference>
<protein>
    <submittedName>
        <fullName evidence="1">Uncharacterized protein</fullName>
    </submittedName>
</protein>
<evidence type="ECO:0000313" key="1">
    <source>
        <dbReference type="EMBL" id="KAK4507855.1"/>
    </source>
</evidence>
<comment type="caution">
    <text evidence="1">The sequence shown here is derived from an EMBL/GenBank/DDBJ whole genome shotgun (WGS) entry which is preliminary data.</text>
</comment>
<sequence length="125" mass="14172">MEESFTYALLETGVIVDAMDILSKDFVSLPIIITDWDAIAAAKSHIIAPKEEIARSLTVSRMATASQQEPARPAFKESAEEIWNRISDTTKSKLREAALEVLRRTDECQNEKMTFQYDDDARFLD</sequence>
<organism evidence="1 2">
    <name type="scientific">Zasmidium cellare</name>
    <name type="common">Wine cellar mold</name>
    <name type="synonym">Racodium cellare</name>
    <dbReference type="NCBI Taxonomy" id="395010"/>
    <lineage>
        <taxon>Eukaryota</taxon>
        <taxon>Fungi</taxon>
        <taxon>Dikarya</taxon>
        <taxon>Ascomycota</taxon>
        <taxon>Pezizomycotina</taxon>
        <taxon>Dothideomycetes</taxon>
        <taxon>Dothideomycetidae</taxon>
        <taxon>Mycosphaerellales</taxon>
        <taxon>Mycosphaerellaceae</taxon>
        <taxon>Zasmidium</taxon>
    </lineage>
</organism>
<proteinExistence type="predicted"/>
<dbReference type="Proteomes" id="UP001305779">
    <property type="component" value="Unassembled WGS sequence"/>
</dbReference>
<evidence type="ECO:0000313" key="2">
    <source>
        <dbReference type="Proteomes" id="UP001305779"/>
    </source>
</evidence>
<keyword evidence="2" id="KW-1185">Reference proteome</keyword>